<gene>
    <name evidence="2" type="ORF">Anas_04127</name>
</gene>
<sequence length="93" mass="10758">MDINREVMESSLNVCDEVQEKDTKDNPPSTSQENFQIKQEFEIKEEVVDIPDSEDFVSECEDVKRVCPYFVTDGLTFEKELVSNIIIIIIILL</sequence>
<keyword evidence="3" id="KW-1185">Reference proteome</keyword>
<dbReference type="OrthoDB" id="6391485at2759"/>
<feature type="region of interest" description="Disordered" evidence="1">
    <location>
        <begin position="16"/>
        <end position="35"/>
    </location>
</feature>
<feature type="compositionally biased region" description="Polar residues" evidence="1">
    <location>
        <begin position="26"/>
        <end position="35"/>
    </location>
</feature>
<reference evidence="2 3" key="1">
    <citation type="journal article" date="2019" name="PLoS Biol.">
        <title>Sex chromosomes control vertical transmission of feminizing Wolbachia symbionts in an isopod.</title>
        <authorList>
            <person name="Becking T."/>
            <person name="Chebbi M.A."/>
            <person name="Giraud I."/>
            <person name="Moumen B."/>
            <person name="Laverre T."/>
            <person name="Caubet Y."/>
            <person name="Peccoud J."/>
            <person name="Gilbert C."/>
            <person name="Cordaux R."/>
        </authorList>
    </citation>
    <scope>NUCLEOTIDE SEQUENCE [LARGE SCALE GENOMIC DNA]</scope>
    <source>
        <strain evidence="2">ANa2</strain>
        <tissue evidence="2">Whole body excluding digestive tract and cuticle</tissue>
    </source>
</reference>
<dbReference type="Proteomes" id="UP000326759">
    <property type="component" value="Unassembled WGS sequence"/>
</dbReference>
<comment type="caution">
    <text evidence="2">The sequence shown here is derived from an EMBL/GenBank/DDBJ whole genome shotgun (WGS) entry which is preliminary data.</text>
</comment>
<evidence type="ECO:0000313" key="2">
    <source>
        <dbReference type="EMBL" id="KAB7505649.1"/>
    </source>
</evidence>
<evidence type="ECO:0000313" key="3">
    <source>
        <dbReference type="Proteomes" id="UP000326759"/>
    </source>
</evidence>
<feature type="non-terminal residue" evidence="2">
    <location>
        <position position="93"/>
    </location>
</feature>
<name>A0A5N5THJ3_9CRUS</name>
<accession>A0A5N5THJ3</accession>
<dbReference type="EMBL" id="SEYY01001160">
    <property type="protein sequence ID" value="KAB7505649.1"/>
    <property type="molecule type" value="Genomic_DNA"/>
</dbReference>
<organism evidence="2 3">
    <name type="scientific">Armadillidium nasatum</name>
    <dbReference type="NCBI Taxonomy" id="96803"/>
    <lineage>
        <taxon>Eukaryota</taxon>
        <taxon>Metazoa</taxon>
        <taxon>Ecdysozoa</taxon>
        <taxon>Arthropoda</taxon>
        <taxon>Crustacea</taxon>
        <taxon>Multicrustacea</taxon>
        <taxon>Malacostraca</taxon>
        <taxon>Eumalacostraca</taxon>
        <taxon>Peracarida</taxon>
        <taxon>Isopoda</taxon>
        <taxon>Oniscidea</taxon>
        <taxon>Crinocheta</taxon>
        <taxon>Armadillidiidae</taxon>
        <taxon>Armadillidium</taxon>
    </lineage>
</organism>
<proteinExistence type="predicted"/>
<evidence type="ECO:0000256" key="1">
    <source>
        <dbReference type="SAM" id="MobiDB-lite"/>
    </source>
</evidence>
<dbReference type="AlphaFoldDB" id="A0A5N5THJ3"/>
<protein>
    <submittedName>
        <fullName evidence="2">Uncharacterized protein</fullName>
    </submittedName>
</protein>